<reference evidence="8" key="1">
    <citation type="submission" date="2021-01" db="EMBL/GenBank/DDBJ databases">
        <authorList>
            <person name="Corre E."/>
            <person name="Pelletier E."/>
            <person name="Niang G."/>
            <person name="Scheremetjew M."/>
            <person name="Finn R."/>
            <person name="Kale V."/>
            <person name="Holt S."/>
            <person name="Cochrane G."/>
            <person name="Meng A."/>
            <person name="Brown T."/>
            <person name="Cohen L."/>
        </authorList>
    </citation>
    <scope>NUCLEOTIDE SEQUENCE</scope>
    <source>
        <strain evidence="8">CCMP1510</strain>
    </source>
</reference>
<feature type="transmembrane region" description="Helical" evidence="6">
    <location>
        <begin position="119"/>
        <end position="140"/>
    </location>
</feature>
<keyword evidence="4 6" id="KW-0472">Membrane</keyword>
<protein>
    <recommendedName>
        <fullName evidence="7">Ion transport domain-containing protein</fullName>
    </recommendedName>
</protein>
<keyword evidence="3 6" id="KW-1133">Transmembrane helix</keyword>
<feature type="transmembrane region" description="Helical" evidence="6">
    <location>
        <begin position="160"/>
        <end position="181"/>
    </location>
</feature>
<feature type="compositionally biased region" description="Basic and acidic residues" evidence="5">
    <location>
        <begin position="14"/>
        <end position="26"/>
    </location>
</feature>
<dbReference type="SUPFAM" id="SSF51206">
    <property type="entry name" value="cAMP-binding domain-like"/>
    <property type="match status" value="1"/>
</dbReference>
<evidence type="ECO:0000256" key="3">
    <source>
        <dbReference type="ARBA" id="ARBA00022989"/>
    </source>
</evidence>
<dbReference type="InterPro" id="IPR050818">
    <property type="entry name" value="KCNH_animal-type"/>
</dbReference>
<dbReference type="EMBL" id="HBIJ01004943">
    <property type="protein sequence ID" value="CAE0362728.1"/>
    <property type="molecule type" value="Transcribed_RNA"/>
</dbReference>
<evidence type="ECO:0000256" key="5">
    <source>
        <dbReference type="SAM" id="MobiDB-lite"/>
    </source>
</evidence>
<dbReference type="GO" id="GO:0005886">
    <property type="term" value="C:plasma membrane"/>
    <property type="evidence" value="ECO:0007669"/>
    <property type="project" value="TreeGrafter"/>
</dbReference>
<dbReference type="GO" id="GO:0042391">
    <property type="term" value="P:regulation of membrane potential"/>
    <property type="evidence" value="ECO:0007669"/>
    <property type="project" value="TreeGrafter"/>
</dbReference>
<organism evidence="8">
    <name type="scientific">Aureoumbra lagunensis</name>
    <dbReference type="NCBI Taxonomy" id="44058"/>
    <lineage>
        <taxon>Eukaryota</taxon>
        <taxon>Sar</taxon>
        <taxon>Stramenopiles</taxon>
        <taxon>Ochrophyta</taxon>
        <taxon>Pelagophyceae</taxon>
        <taxon>Pelagomonadales</taxon>
        <taxon>Aureoumbra</taxon>
    </lineage>
</organism>
<dbReference type="Gene3D" id="1.10.287.70">
    <property type="match status" value="1"/>
</dbReference>
<keyword evidence="2 6" id="KW-0812">Transmembrane</keyword>
<name>A0A7S3NIN9_9STRA</name>
<feature type="region of interest" description="Disordered" evidence="5">
    <location>
        <begin position="572"/>
        <end position="597"/>
    </location>
</feature>
<feature type="domain" description="Ion transport" evidence="7">
    <location>
        <begin position="115"/>
        <end position="407"/>
    </location>
</feature>
<dbReference type="InterPro" id="IPR018490">
    <property type="entry name" value="cNMP-bd_dom_sf"/>
</dbReference>
<dbReference type="InterPro" id="IPR003938">
    <property type="entry name" value="K_chnl_volt-dep_EAG/ELK/ERG"/>
</dbReference>
<evidence type="ECO:0000256" key="4">
    <source>
        <dbReference type="ARBA" id="ARBA00023136"/>
    </source>
</evidence>
<gene>
    <name evidence="8" type="ORF">ALAG00032_LOCUS3469</name>
</gene>
<evidence type="ECO:0000256" key="2">
    <source>
        <dbReference type="ARBA" id="ARBA00022692"/>
    </source>
</evidence>
<comment type="subcellular location">
    <subcellularLocation>
        <location evidence="1">Membrane</location>
        <topology evidence="1">Multi-pass membrane protein</topology>
    </subcellularLocation>
</comment>
<evidence type="ECO:0000259" key="7">
    <source>
        <dbReference type="Pfam" id="PF00520"/>
    </source>
</evidence>
<proteinExistence type="predicted"/>
<sequence length="851" mass="97744">MNNEKDDEEEESREEAVEFDYVKNDDENSPPLVFNDDERHVFEDRAYDFFSQSQIDWLEKNVDTQNDGCVESRSQIGKCYLEYHLKSEDMVKKMTKDISLGRNWIVVNHDGYFRRYWDYLSILFTLFLCIYEPYICAFLTNHRNDVLDAYRGQKTKNHTLVIIIRIFSTTWFSCDLLINCITSYTRRDGKRVIGLVPVFKNYIKTWFVLDVLTTVPWETMILAACRTKCQNRRGIAFFLDLIPIARAFKLSKFVKAREHYDASPDLSEILCLPPFVETLFWALFAALLLNHLFGCLWYAIGYRFRILNYDLLCAAQNAPIEGIELTSRTGKIAREKCTWMQLYGLQPSKQSRIYLYTLCFYWSLTTVSTVGYGDLTPNTPLEMIYTGIVMLAGVSWFAVLVSSVGDEVTANDNGTDSASMRNGQQQNNSIPHLGFSKAKQKRMKRSLKAFMYKHHVDIELSSAINAYLRRHFEIDQPWIDEEEFPDLAQLIQQLNKPLLRALALHIFKEKTKDTHIPFFLTKPSDFIADCVIAMRSYMAGPAETLVHKGTILRALHLIITGVALADRISDDTEFSSSSTDKKTTQEENRQDTSKRRRASNGFTQNLLSLIVKSTRTFRAVNDEENQQNKPTRWQSMASSILSTSYVASIDETTQHGDPAINKIQQQIQKDRFWRLDSGEYYGEEGICLGAVWLKPLFAVCWCELMIIPDSALHLSEHRTVQHGLRASANEKIKRGGSHLFYVQPAFSSQNISTSSKHIERGGFRSDSFSSQRIHSANLDAFSSGQIESPKNPKYQISIERLQDTLTILQNQIDTLQTQINSSATNKSVSFNDATTNIEQQENIPFFQSSCY</sequence>
<dbReference type="PANTHER" id="PTHR10217:SF435">
    <property type="entry name" value="POTASSIUM VOLTAGE-GATED CHANNEL PROTEIN EAG"/>
    <property type="match status" value="1"/>
</dbReference>
<evidence type="ECO:0000256" key="6">
    <source>
        <dbReference type="SAM" id="Phobius"/>
    </source>
</evidence>
<dbReference type="PRINTS" id="PR01463">
    <property type="entry name" value="EAGCHANLFMLY"/>
</dbReference>
<dbReference type="PANTHER" id="PTHR10217">
    <property type="entry name" value="VOLTAGE AND LIGAND GATED POTASSIUM CHANNEL"/>
    <property type="match status" value="1"/>
</dbReference>
<feature type="transmembrane region" description="Helical" evidence="6">
    <location>
        <begin position="279"/>
        <end position="300"/>
    </location>
</feature>
<evidence type="ECO:0000313" key="8">
    <source>
        <dbReference type="EMBL" id="CAE0362728.1"/>
    </source>
</evidence>
<feature type="region of interest" description="Disordered" evidence="5">
    <location>
        <begin position="1"/>
        <end position="30"/>
    </location>
</feature>
<feature type="compositionally biased region" description="Basic and acidic residues" evidence="5">
    <location>
        <begin position="579"/>
        <end position="593"/>
    </location>
</feature>
<dbReference type="AlphaFoldDB" id="A0A7S3NIN9"/>
<feature type="region of interest" description="Disordered" evidence="5">
    <location>
        <begin position="412"/>
        <end position="437"/>
    </location>
</feature>
<dbReference type="InterPro" id="IPR005821">
    <property type="entry name" value="Ion_trans_dom"/>
</dbReference>
<dbReference type="Pfam" id="PF00520">
    <property type="entry name" value="Ion_trans"/>
    <property type="match status" value="1"/>
</dbReference>
<dbReference type="SUPFAM" id="SSF81324">
    <property type="entry name" value="Voltage-gated potassium channels"/>
    <property type="match status" value="1"/>
</dbReference>
<feature type="compositionally biased region" description="Polar residues" evidence="5">
    <location>
        <begin position="412"/>
        <end position="430"/>
    </location>
</feature>
<feature type="compositionally biased region" description="Acidic residues" evidence="5">
    <location>
        <begin position="1"/>
        <end position="13"/>
    </location>
</feature>
<accession>A0A7S3NIN9</accession>
<evidence type="ECO:0000256" key="1">
    <source>
        <dbReference type="ARBA" id="ARBA00004141"/>
    </source>
</evidence>
<dbReference type="GO" id="GO:0005249">
    <property type="term" value="F:voltage-gated potassium channel activity"/>
    <property type="evidence" value="ECO:0007669"/>
    <property type="project" value="InterPro"/>
</dbReference>